<dbReference type="Proteomes" id="UP000800041">
    <property type="component" value="Unassembled WGS sequence"/>
</dbReference>
<proteinExistence type="predicted"/>
<dbReference type="PANTHER" id="PTHR14237:SF23">
    <property type="entry name" value="MOSC DOMAIN PROTEIN (AFU_ORTHOLOGUE AFUA_7G05900)"/>
    <property type="match status" value="1"/>
</dbReference>
<dbReference type="AlphaFoldDB" id="A0A6G1GPQ4"/>
<dbReference type="InterPro" id="IPR011037">
    <property type="entry name" value="Pyrv_Knase-like_insert_dom_sf"/>
</dbReference>
<dbReference type="GO" id="GO:0030151">
    <property type="term" value="F:molybdenum ion binding"/>
    <property type="evidence" value="ECO:0007669"/>
    <property type="project" value="InterPro"/>
</dbReference>
<keyword evidence="2" id="KW-0472">Membrane</keyword>
<dbReference type="PANTHER" id="PTHR14237">
    <property type="entry name" value="MOLYBDOPTERIN COFACTOR SULFURASE MOSC"/>
    <property type="match status" value="1"/>
</dbReference>
<organism evidence="4 5">
    <name type="scientific">Aulographum hederae CBS 113979</name>
    <dbReference type="NCBI Taxonomy" id="1176131"/>
    <lineage>
        <taxon>Eukaryota</taxon>
        <taxon>Fungi</taxon>
        <taxon>Dikarya</taxon>
        <taxon>Ascomycota</taxon>
        <taxon>Pezizomycotina</taxon>
        <taxon>Dothideomycetes</taxon>
        <taxon>Pleosporomycetidae</taxon>
        <taxon>Aulographales</taxon>
        <taxon>Aulographaceae</taxon>
    </lineage>
</organism>
<feature type="domain" description="MOSC" evidence="3">
    <location>
        <begin position="242"/>
        <end position="422"/>
    </location>
</feature>
<evidence type="ECO:0000256" key="1">
    <source>
        <dbReference type="SAM" id="MobiDB-lite"/>
    </source>
</evidence>
<dbReference type="EMBL" id="ML977181">
    <property type="protein sequence ID" value="KAF1982718.1"/>
    <property type="molecule type" value="Genomic_DNA"/>
</dbReference>
<feature type="transmembrane region" description="Helical" evidence="2">
    <location>
        <begin position="7"/>
        <end position="27"/>
    </location>
</feature>
<dbReference type="Pfam" id="PF03476">
    <property type="entry name" value="MOSC_N"/>
    <property type="match status" value="1"/>
</dbReference>
<sequence length="443" mass="49941">MENSLQSTVIVVASFALGLITIIIFFLSTIPLDEPEPPAGCRLLGLPPKKSNLADPKDNSKSTPDMLSNKSAKDTVIAKVKALVIYPIKSCMPTELQHGDVVQTGLRYDRYFSFAHLHTPIPKITKDGVVHQAANWTFLTQREIPRLALLKVGIWIPDPAASRYSTDGEWVQSNGCVQVQFKFVPDFSFTDMQSYFEAWKRGFMETLRIPFDPTPERIQAKRYSTEPIKIWKENPNAFNMKNEVPEETWAKLRYTLGISNDFTIFRIDNNNLRKVFRCAPKAEDIGYQPSAGLCDAYPLHLMNLATVRDLISRLPPTHRKNFTPLRFRANIYITNTAAYSEDDWKLIRIGSTIYHVSCRTMRCKLPNVDPKTGIADRNEPYSTLNGYRRIDTGAPNYPALGMQLVPAAVGGEVRVGDEVEVLEVGEHHYIPALSEALPNPNAK</sequence>
<keyword evidence="2" id="KW-1133">Transmembrane helix</keyword>
<dbReference type="InterPro" id="IPR005303">
    <property type="entry name" value="MOCOS_middle"/>
</dbReference>
<evidence type="ECO:0000259" key="3">
    <source>
        <dbReference type="PROSITE" id="PS51340"/>
    </source>
</evidence>
<gene>
    <name evidence="4" type="ORF">K402DRAFT_339736</name>
</gene>
<dbReference type="OrthoDB" id="17255at2759"/>
<dbReference type="Pfam" id="PF03473">
    <property type="entry name" value="MOSC"/>
    <property type="match status" value="1"/>
</dbReference>
<keyword evidence="5" id="KW-1185">Reference proteome</keyword>
<evidence type="ECO:0000313" key="4">
    <source>
        <dbReference type="EMBL" id="KAF1982718.1"/>
    </source>
</evidence>
<keyword evidence="2" id="KW-0812">Transmembrane</keyword>
<accession>A0A6G1GPQ4</accession>
<dbReference type="InterPro" id="IPR005302">
    <property type="entry name" value="MoCF_Sase_C"/>
</dbReference>
<reference evidence="4" key="1">
    <citation type="journal article" date="2020" name="Stud. Mycol.">
        <title>101 Dothideomycetes genomes: a test case for predicting lifestyles and emergence of pathogens.</title>
        <authorList>
            <person name="Haridas S."/>
            <person name="Albert R."/>
            <person name="Binder M."/>
            <person name="Bloem J."/>
            <person name="Labutti K."/>
            <person name="Salamov A."/>
            <person name="Andreopoulos B."/>
            <person name="Baker S."/>
            <person name="Barry K."/>
            <person name="Bills G."/>
            <person name="Bluhm B."/>
            <person name="Cannon C."/>
            <person name="Castanera R."/>
            <person name="Culley D."/>
            <person name="Daum C."/>
            <person name="Ezra D."/>
            <person name="Gonzalez J."/>
            <person name="Henrissat B."/>
            <person name="Kuo A."/>
            <person name="Liang C."/>
            <person name="Lipzen A."/>
            <person name="Lutzoni F."/>
            <person name="Magnuson J."/>
            <person name="Mondo S."/>
            <person name="Nolan M."/>
            <person name="Ohm R."/>
            <person name="Pangilinan J."/>
            <person name="Park H.-J."/>
            <person name="Ramirez L."/>
            <person name="Alfaro M."/>
            <person name="Sun H."/>
            <person name="Tritt A."/>
            <person name="Yoshinaga Y."/>
            <person name="Zwiers L.-H."/>
            <person name="Turgeon B."/>
            <person name="Goodwin S."/>
            <person name="Spatafora J."/>
            <person name="Crous P."/>
            <person name="Grigoriev I."/>
        </authorList>
    </citation>
    <scope>NUCLEOTIDE SEQUENCE</scope>
    <source>
        <strain evidence="4">CBS 113979</strain>
    </source>
</reference>
<dbReference type="GO" id="GO:0003824">
    <property type="term" value="F:catalytic activity"/>
    <property type="evidence" value="ECO:0007669"/>
    <property type="project" value="InterPro"/>
</dbReference>
<feature type="region of interest" description="Disordered" evidence="1">
    <location>
        <begin position="41"/>
        <end position="68"/>
    </location>
</feature>
<evidence type="ECO:0000256" key="2">
    <source>
        <dbReference type="SAM" id="Phobius"/>
    </source>
</evidence>
<dbReference type="GO" id="GO:0030170">
    <property type="term" value="F:pyridoxal phosphate binding"/>
    <property type="evidence" value="ECO:0007669"/>
    <property type="project" value="InterPro"/>
</dbReference>
<protein>
    <submittedName>
        <fullName evidence="4">MOSC-domain-containing protein</fullName>
    </submittedName>
</protein>
<evidence type="ECO:0000313" key="5">
    <source>
        <dbReference type="Proteomes" id="UP000800041"/>
    </source>
</evidence>
<name>A0A6G1GPQ4_9PEZI</name>
<dbReference type="PROSITE" id="PS51340">
    <property type="entry name" value="MOSC"/>
    <property type="match status" value="1"/>
</dbReference>
<dbReference type="SUPFAM" id="SSF50800">
    <property type="entry name" value="PK beta-barrel domain-like"/>
    <property type="match status" value="1"/>
</dbReference>